<name>A0A6P8ID66_ACTTE</name>
<dbReference type="AlphaFoldDB" id="A0A6P8ID66"/>
<dbReference type="RefSeq" id="XP_031563255.1">
    <property type="nucleotide sequence ID" value="XM_031707395.1"/>
</dbReference>
<protein>
    <submittedName>
        <fullName evidence="7">Pituitary tumor-transforming gene 1 protein-interacting protein-like</fullName>
    </submittedName>
</protein>
<feature type="domain" description="PSI" evidence="5">
    <location>
        <begin position="30"/>
        <end position="82"/>
    </location>
</feature>
<keyword evidence="6" id="KW-1185">Reference proteome</keyword>
<evidence type="ECO:0000256" key="1">
    <source>
        <dbReference type="ARBA" id="ARBA00023180"/>
    </source>
</evidence>
<gene>
    <name evidence="7" type="primary">LOC116298829</name>
</gene>
<organism evidence="6 7">
    <name type="scientific">Actinia tenebrosa</name>
    <name type="common">Australian red waratah sea anemone</name>
    <dbReference type="NCBI Taxonomy" id="6105"/>
    <lineage>
        <taxon>Eukaryota</taxon>
        <taxon>Metazoa</taxon>
        <taxon>Cnidaria</taxon>
        <taxon>Anthozoa</taxon>
        <taxon>Hexacorallia</taxon>
        <taxon>Actiniaria</taxon>
        <taxon>Actiniidae</taxon>
        <taxon>Actinia</taxon>
    </lineage>
</organism>
<feature type="region of interest" description="Disordered" evidence="2">
    <location>
        <begin position="140"/>
        <end position="173"/>
    </location>
</feature>
<dbReference type="OrthoDB" id="5829916at2759"/>
<feature type="transmembrane region" description="Helical" evidence="3">
    <location>
        <begin position="83"/>
        <end position="111"/>
    </location>
</feature>
<keyword evidence="3" id="KW-0472">Membrane</keyword>
<dbReference type="Proteomes" id="UP000515163">
    <property type="component" value="Unplaced"/>
</dbReference>
<keyword evidence="4" id="KW-0732">Signal</keyword>
<dbReference type="PANTHER" id="PTHR15191:SF3">
    <property type="entry name" value="PITUITARY TUMOR-TRANSFORMING GENE PROTEIN-BINDING FACTOR"/>
    <property type="match status" value="1"/>
</dbReference>
<dbReference type="KEGG" id="aten:116298829"/>
<dbReference type="InParanoid" id="A0A6P8ID66"/>
<evidence type="ECO:0000256" key="2">
    <source>
        <dbReference type="SAM" id="MobiDB-lite"/>
    </source>
</evidence>
<dbReference type="SMART" id="SM00423">
    <property type="entry name" value="PSI"/>
    <property type="match status" value="1"/>
</dbReference>
<dbReference type="GeneID" id="116298829"/>
<keyword evidence="3" id="KW-1133">Transmembrane helix</keyword>
<dbReference type="GO" id="GO:0005737">
    <property type="term" value="C:cytoplasm"/>
    <property type="evidence" value="ECO:0007669"/>
    <property type="project" value="TreeGrafter"/>
</dbReference>
<proteinExistence type="predicted"/>
<dbReference type="GO" id="GO:0006606">
    <property type="term" value="P:protein import into nucleus"/>
    <property type="evidence" value="ECO:0007669"/>
    <property type="project" value="TreeGrafter"/>
</dbReference>
<evidence type="ECO:0000313" key="6">
    <source>
        <dbReference type="Proteomes" id="UP000515163"/>
    </source>
</evidence>
<keyword evidence="3" id="KW-0812">Transmembrane</keyword>
<accession>A0A6P8ID66</accession>
<reference evidence="7" key="1">
    <citation type="submission" date="2025-08" db="UniProtKB">
        <authorList>
            <consortium name="RefSeq"/>
        </authorList>
    </citation>
    <scope>IDENTIFICATION</scope>
    <source>
        <tissue evidence="7">Tentacle</tissue>
    </source>
</reference>
<feature type="chain" id="PRO_5028314260" evidence="4">
    <location>
        <begin position="28"/>
        <end position="173"/>
    </location>
</feature>
<evidence type="ECO:0000256" key="3">
    <source>
        <dbReference type="SAM" id="Phobius"/>
    </source>
</evidence>
<dbReference type="FunCoup" id="A0A6P8ID66">
    <property type="interactions" value="845"/>
</dbReference>
<evidence type="ECO:0000313" key="7">
    <source>
        <dbReference type="RefSeq" id="XP_031563255.1"/>
    </source>
</evidence>
<feature type="signal peptide" evidence="4">
    <location>
        <begin position="1"/>
        <end position="27"/>
    </location>
</feature>
<sequence>MGLEVKILVALFVFTFTLLQFTSPVSAEFDCSKYTNTSCSSCTENSACYWCKSSTKCIHYPGWTKVVPHDCPHKDWYYGQCRISGFVLIILVPSLAAFALIFLCCCVYCCCCRRCKKWKQKRHDKEDIKLKRKRDEMQLLHSQRRNERQAKADNIRKKYGLLPSGGYERLGDE</sequence>
<feature type="compositionally biased region" description="Basic and acidic residues" evidence="2">
    <location>
        <begin position="140"/>
        <end position="156"/>
    </location>
</feature>
<evidence type="ECO:0000259" key="5">
    <source>
        <dbReference type="SMART" id="SM00423"/>
    </source>
</evidence>
<dbReference type="InterPro" id="IPR052304">
    <property type="entry name" value="PTTG1IP"/>
</dbReference>
<keyword evidence="1" id="KW-0325">Glycoprotein</keyword>
<dbReference type="GO" id="GO:0005634">
    <property type="term" value="C:nucleus"/>
    <property type="evidence" value="ECO:0007669"/>
    <property type="project" value="TreeGrafter"/>
</dbReference>
<dbReference type="InterPro" id="IPR016201">
    <property type="entry name" value="PSI"/>
</dbReference>
<evidence type="ECO:0000256" key="4">
    <source>
        <dbReference type="SAM" id="SignalP"/>
    </source>
</evidence>
<dbReference type="PANTHER" id="PTHR15191">
    <property type="entry name" value="PROTEIN CBG20567"/>
    <property type="match status" value="1"/>
</dbReference>